<dbReference type="PANTHER" id="PTHR23028:SF53">
    <property type="entry name" value="ACYL_TRANSF_3 DOMAIN-CONTAINING PROTEIN"/>
    <property type="match status" value="1"/>
</dbReference>
<keyword evidence="1" id="KW-0812">Transmembrane</keyword>
<feature type="transmembrane region" description="Helical" evidence="1">
    <location>
        <begin position="202"/>
        <end position="225"/>
    </location>
</feature>
<dbReference type="AlphaFoldDB" id="A0ABD4UIX6"/>
<feature type="transmembrane region" description="Helical" evidence="1">
    <location>
        <begin position="261"/>
        <end position="282"/>
    </location>
</feature>
<feature type="domain" description="SGNH" evidence="3">
    <location>
        <begin position="436"/>
        <end position="680"/>
    </location>
</feature>
<dbReference type="InterPro" id="IPR043968">
    <property type="entry name" value="SGNH"/>
</dbReference>
<feature type="transmembrane region" description="Helical" evidence="1">
    <location>
        <begin position="40"/>
        <end position="58"/>
    </location>
</feature>
<feature type="transmembrane region" description="Helical" evidence="1">
    <location>
        <begin position="237"/>
        <end position="255"/>
    </location>
</feature>
<evidence type="ECO:0000313" key="4">
    <source>
        <dbReference type="EMBL" id="MCW3714149.1"/>
    </source>
</evidence>
<dbReference type="PANTHER" id="PTHR23028">
    <property type="entry name" value="ACETYLTRANSFERASE"/>
    <property type="match status" value="1"/>
</dbReference>
<dbReference type="Proteomes" id="UP000191686">
    <property type="component" value="Unassembled WGS sequence"/>
</dbReference>
<feature type="transmembrane region" description="Helical" evidence="1">
    <location>
        <begin position="361"/>
        <end position="381"/>
    </location>
</feature>
<name>A0ABD4UIX6_9BURK</name>
<proteinExistence type="predicted"/>
<keyword evidence="1" id="KW-0472">Membrane</keyword>
<dbReference type="InterPro" id="IPR050879">
    <property type="entry name" value="Acyltransferase_3"/>
</dbReference>
<dbReference type="EMBL" id="JYMX02000019">
    <property type="protein sequence ID" value="MCW3714149.1"/>
    <property type="molecule type" value="Genomic_DNA"/>
</dbReference>
<dbReference type="InterPro" id="IPR002656">
    <property type="entry name" value="Acyl_transf_3_dom"/>
</dbReference>
<accession>A0ABD4UIX6</accession>
<feature type="transmembrane region" description="Helical" evidence="1">
    <location>
        <begin position="303"/>
        <end position="323"/>
    </location>
</feature>
<keyword evidence="1" id="KW-1133">Transmembrane helix</keyword>
<feature type="transmembrane region" description="Helical" evidence="1">
    <location>
        <begin position="6"/>
        <end position="28"/>
    </location>
</feature>
<feature type="transmembrane region" description="Helical" evidence="1">
    <location>
        <begin position="171"/>
        <end position="190"/>
    </location>
</feature>
<dbReference type="RefSeq" id="WP_080322907.1">
    <property type="nucleotide sequence ID" value="NZ_CAJPCS010000003.1"/>
</dbReference>
<feature type="domain" description="Acyltransferase 3" evidence="2">
    <location>
        <begin position="10"/>
        <end position="346"/>
    </location>
</feature>
<keyword evidence="4" id="KW-0012">Acyltransferase</keyword>
<evidence type="ECO:0000259" key="2">
    <source>
        <dbReference type="Pfam" id="PF01757"/>
    </source>
</evidence>
<organism evidence="4 5">
    <name type="scientific">Burkholderia cenocepacia</name>
    <dbReference type="NCBI Taxonomy" id="95486"/>
    <lineage>
        <taxon>Bacteria</taxon>
        <taxon>Pseudomonadati</taxon>
        <taxon>Pseudomonadota</taxon>
        <taxon>Betaproteobacteria</taxon>
        <taxon>Burkholderiales</taxon>
        <taxon>Burkholderiaceae</taxon>
        <taxon>Burkholderia</taxon>
        <taxon>Burkholderia cepacia complex</taxon>
    </lineage>
</organism>
<feature type="transmembrane region" description="Helical" evidence="1">
    <location>
        <begin position="329"/>
        <end position="349"/>
    </location>
</feature>
<evidence type="ECO:0000259" key="3">
    <source>
        <dbReference type="Pfam" id="PF19040"/>
    </source>
</evidence>
<feature type="transmembrane region" description="Helical" evidence="1">
    <location>
        <begin position="78"/>
        <end position="97"/>
    </location>
</feature>
<dbReference type="Pfam" id="PF01757">
    <property type="entry name" value="Acyl_transf_3"/>
    <property type="match status" value="1"/>
</dbReference>
<dbReference type="GO" id="GO:0016746">
    <property type="term" value="F:acyltransferase activity"/>
    <property type="evidence" value="ECO:0007669"/>
    <property type="project" value="UniProtKB-KW"/>
</dbReference>
<gene>
    <name evidence="4" type="ORF">UE95_022960</name>
</gene>
<dbReference type="Pfam" id="PF19040">
    <property type="entry name" value="SGNH"/>
    <property type="match status" value="1"/>
</dbReference>
<evidence type="ECO:0000256" key="1">
    <source>
        <dbReference type="SAM" id="Phobius"/>
    </source>
</evidence>
<comment type="caution">
    <text evidence="4">The sequence shown here is derived from an EMBL/GenBank/DDBJ whole genome shotgun (WGS) entry which is preliminary data.</text>
</comment>
<protein>
    <submittedName>
        <fullName evidence="4">Acyltransferase</fullName>
    </submittedName>
</protein>
<evidence type="ECO:0000313" key="5">
    <source>
        <dbReference type="Proteomes" id="UP000191686"/>
    </source>
</evidence>
<keyword evidence="4" id="KW-0808">Transferase</keyword>
<sequence>MAREKTAYFPYIDGLRALAVLSVMLFHLNAHWLPGGFSGVDIFFVISGFVVSSSVANLGSVSPGRLLLLFYARRMRRILPALIVVLLVTGLVSALVIPSSYLSDKSQKTGLYAFFGLSNFILGAGGNDYFSPTAEFNPYTHTWSLGVEEQFYLAFPFLFWAWLARKNWRHLSVILIAAGLGASLAWGHWLGQTNQTQAFYFIFGRFWELAAGVLLYQCFALSGFVTTESTHAPATTWTRIGAWLSALVVLVGLVISKSDHYPFPGAILPVVGTVGLLGFLYGRQHAGLISTLLESAPARFIGRISYSLYLWHWPIYVVLRWTTGLESPVAIVCAVVLTFAFAIASYRFIEEPFRHGLSAAGIPRLIVVALGLCLMGGGAWVSARMAEAQPRFSLSTVTRNGNDWYPYGTDTNPSFPGCHTDVAQQDVQGGQLWTYSRKNCDLPQKSQHRIFVIGDSHAMAYSGMFKQFVVQTGVTVYAYNNAGCPFLSLQPWRESGNPVCHQYGDSALKDMLTKLQPGDVVFLPSLRLPRMIDQWAYFGDETARKQLFGDEADKGRDQAVQEAIPKLRDIETRGGKVVLEAPKPIFRMVPYRCSDWFNRHNPICERGAIISRSEIDEMRTPILKAYSRMEAAVPGVYTWDPLPSLCSDKTCSAYEGRRPLFFDGDHISGYGNLQVLPSFESFMLKLL</sequence>
<reference evidence="4 5" key="1">
    <citation type="journal article" date="2017" name="Front. Microbiol.">
        <title>Genomics reveals a unique clone of Burkholderia cenocepacia harbouring an actively excising novel genomic island.</title>
        <authorList>
            <person name="Patil P."/>
            <person name="Mali S."/>
            <person name="Midha S."/>
            <person name="Gautam V."/>
            <person name="Dash L."/>
            <person name="Kumar S."/>
            <person name="Shastri J."/>
            <person name="Singhal L."/>
            <person name="Patil P.B."/>
        </authorList>
    </citation>
    <scope>NUCLEOTIDE SEQUENCE [LARGE SCALE GENOMIC DNA]</scope>
    <source>
        <strain evidence="4 5">BC-19</strain>
    </source>
</reference>
<reference evidence="4 5" key="2">
    <citation type="journal article" date="2017" name="Front. Microbiol.">
        <title>Genomics Reveals a Unique Clone of Burkholderia cenocepacia Harboring an Actively Excising Novel Genomic Island.</title>
        <authorList>
            <person name="Patil P.P."/>
            <person name="Mali S."/>
            <person name="Midha S."/>
            <person name="Gautam V."/>
            <person name="Dash L."/>
            <person name="Kumar S."/>
            <person name="Shastri J."/>
            <person name="Singhal L."/>
            <person name="Patil P.B."/>
        </authorList>
    </citation>
    <scope>NUCLEOTIDE SEQUENCE [LARGE SCALE GENOMIC DNA]</scope>
    <source>
        <strain evidence="4 5">BC-19</strain>
    </source>
</reference>
<feature type="transmembrane region" description="Helical" evidence="1">
    <location>
        <begin position="142"/>
        <end position="164"/>
    </location>
</feature>